<dbReference type="GO" id="GO:0006313">
    <property type="term" value="P:DNA transposition"/>
    <property type="evidence" value="ECO:0007669"/>
    <property type="project" value="InterPro"/>
</dbReference>
<proteinExistence type="predicted"/>
<feature type="compositionally biased region" description="Basic and acidic residues" evidence="1">
    <location>
        <begin position="878"/>
        <end position="896"/>
    </location>
</feature>
<feature type="compositionally biased region" description="Basic residues" evidence="1">
    <location>
        <begin position="73"/>
        <end position="86"/>
    </location>
</feature>
<feature type="region of interest" description="Disordered" evidence="1">
    <location>
        <begin position="284"/>
        <end position="313"/>
    </location>
</feature>
<comment type="caution">
    <text evidence="3">The sequence shown here is derived from an EMBL/GenBank/DDBJ whole genome shotgun (WGS) entry which is preliminary data.</text>
</comment>
<evidence type="ECO:0000313" key="4">
    <source>
        <dbReference type="Proteomes" id="UP000316476"/>
    </source>
</evidence>
<dbReference type="Pfam" id="PF08751">
    <property type="entry name" value="TrwC"/>
    <property type="match status" value="1"/>
</dbReference>
<dbReference type="InterPro" id="IPR027417">
    <property type="entry name" value="P-loop_NTPase"/>
</dbReference>
<dbReference type="NCBIfam" id="NF041492">
    <property type="entry name" value="MobF"/>
    <property type="match status" value="1"/>
</dbReference>
<accession>A0A5C6FM51</accession>
<sequence length="926" mass="104143">MVATIQVLTGSTSFVAAYYDLLDGDPTTRYYATNHTGVWHGSAAKALGLTGDVSRSDFENLLAGKAPDGKTLVSHRKRTKTKRQKQRREEQVQKNGGIPKPPANKKRKPPPKPVIGLDVTVSVPKSVSLMHAIAPPAGKKAIEAALQTAATKSFDQLESMVPLGRRSKAGQQAVHTKLAVSTFMHTLNRDNEPQLHVHCVIANACLGADGRWASVNSRLLHQWTPAVGRIFRCHLARELKQRLGVRLCRPERNGKRQSWFEIEGISRKVIDAFSSRRKAILKSLSPDQRKDSKLRKDAALDTRKQKDRDPDIRKLQDEWRAKARSLGLDEKRVADLCNRESKPEPLPDFHQTFHQCVQKLGREKSHFHEADLVSAVCEVYQHHGVDPNKLVAQIRDEMKFSPELVTLRDRPANTRFASRDTWTAEQKLLRDVEALDKADGVKISGQVLVKTLRRHSHLDDEQKNAVTHIVTSKGSLRVMTGVAGAGKSTAIDAIRDAFERSGHRVLGTAMAGKAANELSDRGGIETRTVASYLHHLDRSKAGRVADRVRHEVRMLTRALRKKNTWRHERVKIPKKSVLIIDEAGMLDTRTLSRLLHHCEKHKATVVLTGDSQQLPPILAGGPLDHLVDKTGETKLTENRRQQDAADRDAVKKFRDGEIEEAIKDYAKRNRLTLGHDTDQAKELLVQSWRNNNGHKRPAKHLILTQTREDANDINQRCQRERIKSRRIVPGLSIKHGQSRFFIGDRVSFHQPMRKHGIENGHAGTVIAVDPITRKVTVRLDRRPSKKQKSMGITQTERISLLGLDKDAIRLGYASTTHRAQGTTTEKSYVLMSGPMMSREITYTQLTRARDATRLFVDSSTAGKDLKKLIQSVSRSRRKDLAHDHKRETKRPNDEQPSRQGSRRSKTIRNQHKSSPNPDLEIDGGSL</sequence>
<reference evidence="3 4" key="1">
    <citation type="submission" date="2019-02" db="EMBL/GenBank/DDBJ databases">
        <title>Deep-cultivation of Planctomycetes and their phenomic and genomic characterization uncovers novel biology.</title>
        <authorList>
            <person name="Wiegand S."/>
            <person name="Jogler M."/>
            <person name="Boedeker C."/>
            <person name="Pinto D."/>
            <person name="Vollmers J."/>
            <person name="Rivas-Marin E."/>
            <person name="Kohn T."/>
            <person name="Peeters S.H."/>
            <person name="Heuer A."/>
            <person name="Rast P."/>
            <person name="Oberbeckmann S."/>
            <person name="Bunk B."/>
            <person name="Jeske O."/>
            <person name="Meyerdierks A."/>
            <person name="Storesund J.E."/>
            <person name="Kallscheuer N."/>
            <person name="Luecker S."/>
            <person name="Lage O.M."/>
            <person name="Pohl T."/>
            <person name="Merkel B.J."/>
            <person name="Hornburger P."/>
            <person name="Mueller R.-W."/>
            <person name="Bruemmer F."/>
            <person name="Labrenz M."/>
            <person name="Spormann A.M."/>
            <person name="Op Den Camp H."/>
            <person name="Overmann J."/>
            <person name="Amann R."/>
            <person name="Jetten M.S.M."/>
            <person name="Mascher T."/>
            <person name="Medema M.H."/>
            <person name="Devos D.P."/>
            <person name="Kaster A.-K."/>
            <person name="Ovreas L."/>
            <person name="Rohde M."/>
            <person name="Galperin M.Y."/>
            <person name="Jogler C."/>
        </authorList>
    </citation>
    <scope>NUCLEOTIDE SEQUENCE [LARGE SCALE GENOMIC DNA]</scope>
    <source>
        <strain evidence="3 4">V7</strain>
    </source>
</reference>
<dbReference type="SUPFAM" id="SSF52540">
    <property type="entry name" value="P-loop containing nucleoside triphosphate hydrolases"/>
    <property type="match status" value="2"/>
</dbReference>
<evidence type="ECO:0000256" key="1">
    <source>
        <dbReference type="SAM" id="MobiDB-lite"/>
    </source>
</evidence>
<dbReference type="OrthoDB" id="1826980at2"/>
<dbReference type="EMBL" id="SJPZ01000002">
    <property type="protein sequence ID" value="TWU62364.1"/>
    <property type="molecule type" value="Genomic_DNA"/>
</dbReference>
<feature type="compositionally biased region" description="Basic and acidic residues" evidence="1">
    <location>
        <begin position="287"/>
        <end position="313"/>
    </location>
</feature>
<dbReference type="InterPro" id="IPR014862">
    <property type="entry name" value="TrwC"/>
</dbReference>
<feature type="region of interest" description="Disordered" evidence="1">
    <location>
        <begin position="68"/>
        <end position="115"/>
    </location>
</feature>
<name>A0A5C6FM51_9PLAN</name>
<feature type="compositionally biased region" description="Basic residues" evidence="1">
    <location>
        <begin position="900"/>
        <end position="911"/>
    </location>
</feature>
<evidence type="ECO:0000313" key="3">
    <source>
        <dbReference type="EMBL" id="TWU62364.1"/>
    </source>
</evidence>
<evidence type="ECO:0000259" key="2">
    <source>
        <dbReference type="Pfam" id="PF08751"/>
    </source>
</evidence>
<dbReference type="Gene3D" id="3.40.50.300">
    <property type="entry name" value="P-loop containing nucleotide triphosphate hydrolases"/>
    <property type="match status" value="2"/>
</dbReference>
<feature type="domain" description="TrwC relaxase" evidence="2">
    <location>
        <begin position="25"/>
        <end position="325"/>
    </location>
</feature>
<dbReference type="AlphaFoldDB" id="A0A5C6FM51"/>
<dbReference type="GO" id="GO:0003677">
    <property type="term" value="F:DNA binding"/>
    <property type="evidence" value="ECO:0007669"/>
    <property type="project" value="InterPro"/>
</dbReference>
<dbReference type="RefSeq" id="WP_146415049.1">
    <property type="nucleotide sequence ID" value="NZ_SJPZ01000002.1"/>
</dbReference>
<dbReference type="CDD" id="cd18809">
    <property type="entry name" value="SF1_C_RecD"/>
    <property type="match status" value="1"/>
</dbReference>
<feature type="region of interest" description="Disordered" evidence="1">
    <location>
        <begin position="867"/>
        <end position="926"/>
    </location>
</feature>
<dbReference type="Pfam" id="PF13604">
    <property type="entry name" value="AAA_30"/>
    <property type="match status" value="1"/>
</dbReference>
<gene>
    <name evidence="3" type="primary">traI_2</name>
    <name evidence="3" type="ORF">V7x_40930</name>
</gene>
<dbReference type="Proteomes" id="UP000316476">
    <property type="component" value="Unassembled WGS sequence"/>
</dbReference>
<dbReference type="CDD" id="cd17933">
    <property type="entry name" value="DEXSc_RecD-like"/>
    <property type="match status" value="1"/>
</dbReference>
<dbReference type="GO" id="GO:0004803">
    <property type="term" value="F:transposase activity"/>
    <property type="evidence" value="ECO:0007669"/>
    <property type="project" value="InterPro"/>
</dbReference>
<dbReference type="Gene3D" id="2.30.30.940">
    <property type="match status" value="1"/>
</dbReference>
<organism evidence="3 4">
    <name type="scientific">Crateriforma conspicua</name>
    <dbReference type="NCBI Taxonomy" id="2527996"/>
    <lineage>
        <taxon>Bacteria</taxon>
        <taxon>Pseudomonadati</taxon>
        <taxon>Planctomycetota</taxon>
        <taxon>Planctomycetia</taxon>
        <taxon>Planctomycetales</taxon>
        <taxon>Planctomycetaceae</taxon>
        <taxon>Crateriforma</taxon>
    </lineage>
</organism>
<dbReference type="SUPFAM" id="SSF55464">
    <property type="entry name" value="Origin of replication-binding domain, RBD-like"/>
    <property type="match status" value="1"/>
</dbReference>
<protein>
    <submittedName>
        <fullName evidence="3">Multifunctional conjugation protein TraI</fullName>
    </submittedName>
</protein>